<dbReference type="InterPro" id="IPR032675">
    <property type="entry name" value="LRR_dom_sf"/>
</dbReference>
<dbReference type="CDD" id="cd09917">
    <property type="entry name" value="F-box_SF"/>
    <property type="match status" value="1"/>
</dbReference>
<organism evidence="2 3">
    <name type="scientific">Oedothorax gibbosus</name>
    <dbReference type="NCBI Taxonomy" id="931172"/>
    <lineage>
        <taxon>Eukaryota</taxon>
        <taxon>Metazoa</taxon>
        <taxon>Ecdysozoa</taxon>
        <taxon>Arthropoda</taxon>
        <taxon>Chelicerata</taxon>
        <taxon>Arachnida</taxon>
        <taxon>Araneae</taxon>
        <taxon>Araneomorphae</taxon>
        <taxon>Entelegynae</taxon>
        <taxon>Araneoidea</taxon>
        <taxon>Linyphiidae</taxon>
        <taxon>Erigoninae</taxon>
        <taxon>Oedothorax</taxon>
    </lineage>
</organism>
<dbReference type="AlphaFoldDB" id="A0AAV6UCM0"/>
<dbReference type="Gene3D" id="3.80.10.10">
    <property type="entry name" value="Ribonuclease Inhibitor"/>
    <property type="match status" value="1"/>
</dbReference>
<evidence type="ECO:0000313" key="3">
    <source>
        <dbReference type="Proteomes" id="UP000827092"/>
    </source>
</evidence>
<dbReference type="InterPro" id="IPR001810">
    <property type="entry name" value="F-box_dom"/>
</dbReference>
<dbReference type="Gene3D" id="1.20.1280.50">
    <property type="match status" value="1"/>
</dbReference>
<dbReference type="Proteomes" id="UP000827092">
    <property type="component" value="Unassembled WGS sequence"/>
</dbReference>
<proteinExistence type="predicted"/>
<evidence type="ECO:0000259" key="1">
    <source>
        <dbReference type="PROSITE" id="PS50181"/>
    </source>
</evidence>
<dbReference type="PANTHER" id="PTHR13318">
    <property type="entry name" value="PARTNER OF PAIRED, ISOFORM B-RELATED"/>
    <property type="match status" value="1"/>
</dbReference>
<dbReference type="InterPro" id="IPR036047">
    <property type="entry name" value="F-box-like_dom_sf"/>
</dbReference>
<protein>
    <recommendedName>
        <fullName evidence="1">F-box domain-containing protein</fullName>
    </recommendedName>
</protein>
<dbReference type="EMBL" id="JAFNEN010000507">
    <property type="protein sequence ID" value="KAG8181578.1"/>
    <property type="molecule type" value="Genomic_DNA"/>
</dbReference>
<dbReference type="SUPFAM" id="SSF81383">
    <property type="entry name" value="F-box domain"/>
    <property type="match status" value="1"/>
</dbReference>
<comment type="caution">
    <text evidence="2">The sequence shown here is derived from an EMBL/GenBank/DDBJ whole genome shotgun (WGS) entry which is preliminary data.</text>
</comment>
<keyword evidence="3" id="KW-1185">Reference proteome</keyword>
<dbReference type="SMART" id="SM00256">
    <property type="entry name" value="FBOX"/>
    <property type="match status" value="1"/>
</dbReference>
<dbReference type="Pfam" id="PF12937">
    <property type="entry name" value="F-box-like"/>
    <property type="match status" value="1"/>
</dbReference>
<name>A0AAV6UCM0_9ARAC</name>
<sequence length="325" mass="37398">MTGTEGNQVTNFSHEIVNFSNLPDELLMDIFSRFSFDDLCRCARVCRRWHALCKCIDMKRQIIIHQVLPQPKFLQLIEHHFSIYLEDFRILPSTRPSCANFMPITGKQLLEINSHCSLKILILKYCCLDVVTLVHFPLSLDHLSIRGCNMDSAKFFGLDPSLFLPHLVSLDIGYVKNYLTSDELFRLNSLKTLKALYMEGCLRINSGGIESIHKLLPRLEILDVEGTDISNEGAIFIMNNCPKMKKLFLGHTQIDDRVFDAADKKLMPDLDYFCVIDSKITAIGLQNFFKDFDSLSVLTVKAFPKVSSNFEFRIAAFDVYLYRWK</sequence>
<accession>A0AAV6UCM0</accession>
<gene>
    <name evidence="2" type="ORF">JTE90_017328</name>
</gene>
<evidence type="ECO:0000313" key="2">
    <source>
        <dbReference type="EMBL" id="KAG8181578.1"/>
    </source>
</evidence>
<dbReference type="SUPFAM" id="SSF52047">
    <property type="entry name" value="RNI-like"/>
    <property type="match status" value="1"/>
</dbReference>
<feature type="domain" description="F-box" evidence="1">
    <location>
        <begin position="16"/>
        <end position="62"/>
    </location>
</feature>
<dbReference type="GO" id="GO:0019005">
    <property type="term" value="C:SCF ubiquitin ligase complex"/>
    <property type="evidence" value="ECO:0007669"/>
    <property type="project" value="TreeGrafter"/>
</dbReference>
<dbReference type="PROSITE" id="PS50181">
    <property type="entry name" value="FBOX"/>
    <property type="match status" value="1"/>
</dbReference>
<reference evidence="2 3" key="1">
    <citation type="journal article" date="2022" name="Nat. Ecol. Evol.">
        <title>A masculinizing supergene underlies an exaggerated male reproductive morph in a spider.</title>
        <authorList>
            <person name="Hendrickx F."/>
            <person name="De Corte Z."/>
            <person name="Sonet G."/>
            <person name="Van Belleghem S.M."/>
            <person name="Kostlbacher S."/>
            <person name="Vangestel C."/>
        </authorList>
    </citation>
    <scope>NUCLEOTIDE SEQUENCE [LARGE SCALE GENOMIC DNA]</scope>
    <source>
        <strain evidence="2">W744_W776</strain>
    </source>
</reference>
<dbReference type="GO" id="GO:0031146">
    <property type="term" value="P:SCF-dependent proteasomal ubiquitin-dependent protein catabolic process"/>
    <property type="evidence" value="ECO:0007669"/>
    <property type="project" value="TreeGrafter"/>
</dbReference>